<proteinExistence type="inferred from homology"/>
<reference evidence="9 10" key="1">
    <citation type="journal article" date="2015" name="Biotechnol. Biofuels">
        <title>Enhanced degradation of softwood versus hardwood by the white-rot fungus Pycnoporus coccineus.</title>
        <authorList>
            <person name="Couturier M."/>
            <person name="Navarro D."/>
            <person name="Chevret D."/>
            <person name="Henrissat B."/>
            <person name="Piumi F."/>
            <person name="Ruiz-Duenas F.J."/>
            <person name="Martinez A.T."/>
            <person name="Grigoriev I.V."/>
            <person name="Riley R."/>
            <person name="Lipzen A."/>
            <person name="Berrin J.G."/>
            <person name="Master E.R."/>
            <person name="Rosso M.N."/>
        </authorList>
    </citation>
    <scope>NUCLEOTIDE SEQUENCE [LARGE SCALE GENOMIC DNA]</scope>
    <source>
        <strain evidence="9 10">BRFM310</strain>
    </source>
</reference>
<evidence type="ECO:0000313" key="10">
    <source>
        <dbReference type="Proteomes" id="UP000193067"/>
    </source>
</evidence>
<dbReference type="Pfam" id="PF00857">
    <property type="entry name" value="Isochorismatase"/>
    <property type="match status" value="1"/>
</dbReference>
<dbReference type="InterPro" id="IPR036380">
    <property type="entry name" value="Isochorismatase-like_sf"/>
</dbReference>
<dbReference type="Gene3D" id="3.40.50.850">
    <property type="entry name" value="Isochorismatase-like"/>
    <property type="match status" value="1"/>
</dbReference>
<feature type="domain" description="Isochorismatase-like" evidence="8">
    <location>
        <begin position="18"/>
        <end position="219"/>
    </location>
</feature>
<evidence type="ECO:0000256" key="6">
    <source>
        <dbReference type="ARBA" id="ARBA00039017"/>
    </source>
</evidence>
<evidence type="ECO:0000313" key="9">
    <source>
        <dbReference type="EMBL" id="OSD04613.1"/>
    </source>
</evidence>
<dbReference type="InterPro" id="IPR000868">
    <property type="entry name" value="Isochorismatase-like_dom"/>
</dbReference>
<dbReference type="CDD" id="cd01011">
    <property type="entry name" value="nicotinamidase"/>
    <property type="match status" value="1"/>
</dbReference>
<dbReference type="InterPro" id="IPR052347">
    <property type="entry name" value="Isochorismatase_Nicotinamidase"/>
</dbReference>
<dbReference type="SUPFAM" id="SSF52499">
    <property type="entry name" value="Isochorismatase-like hydrolases"/>
    <property type="match status" value="1"/>
</dbReference>
<evidence type="ECO:0000256" key="5">
    <source>
        <dbReference type="ARBA" id="ARBA00037900"/>
    </source>
</evidence>
<organism evidence="9 10">
    <name type="scientific">Trametes coccinea (strain BRFM310)</name>
    <name type="common">Pycnoporus coccineus</name>
    <dbReference type="NCBI Taxonomy" id="1353009"/>
    <lineage>
        <taxon>Eukaryota</taxon>
        <taxon>Fungi</taxon>
        <taxon>Dikarya</taxon>
        <taxon>Basidiomycota</taxon>
        <taxon>Agaricomycotina</taxon>
        <taxon>Agaricomycetes</taxon>
        <taxon>Polyporales</taxon>
        <taxon>Polyporaceae</taxon>
        <taxon>Trametes</taxon>
    </lineage>
</organism>
<evidence type="ECO:0000259" key="8">
    <source>
        <dbReference type="Pfam" id="PF00857"/>
    </source>
</evidence>
<dbReference type="EMBL" id="KZ084096">
    <property type="protein sequence ID" value="OSD04613.1"/>
    <property type="molecule type" value="Genomic_DNA"/>
</dbReference>
<dbReference type="GO" id="GO:0008936">
    <property type="term" value="F:nicotinamidase activity"/>
    <property type="evidence" value="ECO:0007669"/>
    <property type="project" value="UniProtKB-EC"/>
</dbReference>
<evidence type="ECO:0000256" key="1">
    <source>
        <dbReference type="ARBA" id="ARBA00006336"/>
    </source>
</evidence>
<accession>A0A1Y2IVD5</accession>
<keyword evidence="2" id="KW-0662">Pyridine nucleotide biosynthesis</keyword>
<dbReference type="STRING" id="1353009.A0A1Y2IVD5"/>
<sequence>MYSSSSTTRAPPQPFRPALIVVDMQEDFCPPNGSLAVPGGRDIVPLINELLQLPFVLKIATKDHHPPEHVSFASNHPAAAPFVSTCTIVNPSNPAETYETRLWPDHCVIGTPGNALVAALDTAPLDAVVHKGTDPRVEMYSAFRAPLRDPPLPSAASDLEARLRAAQATDVFVVGLAGDYCVRCTALDSAELGWRTYVVEDATRSVGGDAAWAETVSELGRAGVKVVRAGGEEVGWVRALQA</sequence>
<evidence type="ECO:0000256" key="4">
    <source>
        <dbReference type="ARBA" id="ARBA00022801"/>
    </source>
</evidence>
<keyword evidence="3" id="KW-0479">Metal-binding</keyword>
<dbReference type="PANTHER" id="PTHR11080">
    <property type="entry name" value="PYRAZINAMIDASE/NICOTINAMIDASE"/>
    <property type="match status" value="1"/>
</dbReference>
<evidence type="ECO:0000256" key="2">
    <source>
        <dbReference type="ARBA" id="ARBA00022642"/>
    </source>
</evidence>
<dbReference type="PANTHER" id="PTHR11080:SF2">
    <property type="entry name" value="LD05707P"/>
    <property type="match status" value="1"/>
</dbReference>
<keyword evidence="4 9" id="KW-0378">Hydrolase</keyword>
<dbReference type="Proteomes" id="UP000193067">
    <property type="component" value="Unassembled WGS sequence"/>
</dbReference>
<name>A0A1Y2IVD5_TRAC3</name>
<dbReference type="AlphaFoldDB" id="A0A1Y2IVD5"/>
<dbReference type="EC" id="3.5.1.19" evidence="6"/>
<protein>
    <recommendedName>
        <fullName evidence="6">nicotinamidase</fullName>
        <ecNumber evidence="6">3.5.1.19</ecNumber>
    </recommendedName>
    <alternativeName>
        <fullName evidence="7">Nicotinamide deamidase</fullName>
    </alternativeName>
</protein>
<dbReference type="GO" id="GO:0046872">
    <property type="term" value="F:metal ion binding"/>
    <property type="evidence" value="ECO:0007669"/>
    <property type="project" value="UniProtKB-KW"/>
</dbReference>
<evidence type="ECO:0000256" key="3">
    <source>
        <dbReference type="ARBA" id="ARBA00022723"/>
    </source>
</evidence>
<keyword evidence="10" id="KW-1185">Reference proteome</keyword>
<dbReference type="GO" id="GO:0019363">
    <property type="term" value="P:pyridine nucleotide biosynthetic process"/>
    <property type="evidence" value="ECO:0007669"/>
    <property type="project" value="UniProtKB-KW"/>
</dbReference>
<comment type="similarity">
    <text evidence="1">Belongs to the isochorismatase family.</text>
</comment>
<comment type="pathway">
    <text evidence="5">Cofactor biosynthesis; nicotinate biosynthesis; nicotinate from nicotinamide: step 1/1.</text>
</comment>
<evidence type="ECO:0000256" key="7">
    <source>
        <dbReference type="ARBA" id="ARBA00043224"/>
    </source>
</evidence>
<dbReference type="OrthoDB" id="1739143at2759"/>
<gene>
    <name evidence="9" type="ORF">PYCCODRAFT_1363801</name>
</gene>